<dbReference type="RefSeq" id="XP_019629855.1">
    <property type="nucleotide sequence ID" value="XM_019774296.1"/>
</dbReference>
<gene>
    <name evidence="5" type="primary">LOC109474084</name>
</gene>
<comment type="subcellular location">
    <subcellularLocation>
        <location evidence="1">Secreted</location>
    </subcellularLocation>
</comment>
<dbReference type="Pfam" id="PF00386">
    <property type="entry name" value="C1q"/>
    <property type="match status" value="1"/>
</dbReference>
<dbReference type="SMART" id="SM00110">
    <property type="entry name" value="C1Q"/>
    <property type="match status" value="1"/>
</dbReference>
<evidence type="ECO:0000313" key="4">
    <source>
        <dbReference type="Proteomes" id="UP000515135"/>
    </source>
</evidence>
<dbReference type="PRINTS" id="PR00007">
    <property type="entry name" value="COMPLEMNTC1Q"/>
</dbReference>
<name>A0A6P4YK70_BRABE</name>
<accession>A0A6P4YK70</accession>
<dbReference type="SUPFAM" id="SSF49842">
    <property type="entry name" value="TNF-like"/>
    <property type="match status" value="1"/>
</dbReference>
<dbReference type="PANTHER" id="PTHR15427:SF50">
    <property type="entry name" value="COMPLEMENT C1Q TUMOR NECROSIS FACTOR-RELATED PROTEIN 2-LIKE"/>
    <property type="match status" value="1"/>
</dbReference>
<feature type="domain" description="C1q" evidence="3">
    <location>
        <begin position="68"/>
        <end position="200"/>
    </location>
</feature>
<evidence type="ECO:0000256" key="1">
    <source>
        <dbReference type="ARBA" id="ARBA00004613"/>
    </source>
</evidence>
<dbReference type="InterPro" id="IPR008983">
    <property type="entry name" value="Tumour_necrosis_fac-like_dom"/>
</dbReference>
<dbReference type="PANTHER" id="PTHR15427">
    <property type="entry name" value="EMILIN ELASTIN MICROFIBRIL INTERFACE-LOCATED PROTEIN ELASTIN MICROFIBRIL INTERFACER"/>
    <property type="match status" value="1"/>
</dbReference>
<evidence type="ECO:0000259" key="3">
    <source>
        <dbReference type="PROSITE" id="PS50871"/>
    </source>
</evidence>
<protein>
    <submittedName>
        <fullName evidence="5">Complement C1q tumor necrosis factor-related protein 3-like</fullName>
    </submittedName>
</protein>
<proteinExistence type="predicted"/>
<dbReference type="InterPro" id="IPR050392">
    <property type="entry name" value="Collagen/C1q_domain"/>
</dbReference>
<dbReference type="KEGG" id="bbel:109474084"/>
<reference evidence="5" key="1">
    <citation type="submission" date="2025-08" db="UniProtKB">
        <authorList>
            <consortium name="RefSeq"/>
        </authorList>
    </citation>
    <scope>IDENTIFICATION</scope>
    <source>
        <tissue evidence="5">Gonad</tissue>
    </source>
</reference>
<dbReference type="GO" id="GO:0005576">
    <property type="term" value="C:extracellular region"/>
    <property type="evidence" value="ECO:0007669"/>
    <property type="project" value="UniProtKB-SubCell"/>
</dbReference>
<evidence type="ECO:0000313" key="5">
    <source>
        <dbReference type="RefSeq" id="XP_019629855.1"/>
    </source>
</evidence>
<dbReference type="AlphaFoldDB" id="A0A6P4YK70"/>
<dbReference type="InterPro" id="IPR001073">
    <property type="entry name" value="C1q_dom"/>
</dbReference>
<evidence type="ECO:0000256" key="2">
    <source>
        <dbReference type="ARBA" id="ARBA00022525"/>
    </source>
</evidence>
<keyword evidence="2" id="KW-0964">Secreted</keyword>
<dbReference type="Proteomes" id="UP000515135">
    <property type="component" value="Unplaced"/>
</dbReference>
<dbReference type="GeneID" id="109474084"/>
<dbReference type="PROSITE" id="PS50871">
    <property type="entry name" value="C1Q"/>
    <property type="match status" value="1"/>
</dbReference>
<keyword evidence="4" id="KW-1185">Reference proteome</keyword>
<dbReference type="OrthoDB" id="6088199at2759"/>
<organism evidence="4 5">
    <name type="scientific">Branchiostoma belcheri</name>
    <name type="common">Amphioxus</name>
    <dbReference type="NCBI Taxonomy" id="7741"/>
    <lineage>
        <taxon>Eukaryota</taxon>
        <taxon>Metazoa</taxon>
        <taxon>Chordata</taxon>
        <taxon>Cephalochordata</taxon>
        <taxon>Leptocardii</taxon>
        <taxon>Amphioxiformes</taxon>
        <taxon>Branchiostomatidae</taxon>
        <taxon>Branchiostoma</taxon>
    </lineage>
</organism>
<dbReference type="Gene3D" id="2.60.120.40">
    <property type="match status" value="1"/>
</dbReference>
<sequence>MAGVQCPSDRRGLQDGRGLRAYLGAEDSPVPNANLAVFQTCLGQGTGHVGCLDRLECQWPGQRGLPGPSPPAVAFFVALSSGTDVLAPVLAYDVIHTNVGGGYDRETGKFLATTRGVYTFTFTARKSAATDSRCTVSLVKNGVKIVSLTAQGGQTQASSSAVLLLRRTDQVWIMLSDGYLESDASGEATFSGVLNALEDE</sequence>